<evidence type="ECO:0000256" key="1">
    <source>
        <dbReference type="ARBA" id="ARBA00006360"/>
    </source>
</evidence>
<keyword evidence="5" id="KW-0479">Metal-binding</keyword>
<dbReference type="EMBL" id="AKFT01000036">
    <property type="protein sequence ID" value="EJF46987.1"/>
    <property type="molecule type" value="Genomic_DNA"/>
</dbReference>
<organism evidence="14 15">
    <name type="scientific">Actinomyces massiliensis F0489</name>
    <dbReference type="NCBI Taxonomy" id="1125718"/>
    <lineage>
        <taxon>Bacteria</taxon>
        <taxon>Bacillati</taxon>
        <taxon>Actinomycetota</taxon>
        <taxon>Actinomycetes</taxon>
        <taxon>Actinomycetales</taxon>
        <taxon>Actinomycetaceae</taxon>
        <taxon>Actinomyces</taxon>
    </lineage>
</organism>
<keyword evidence="6 11" id="KW-0547">Nucleotide-binding</keyword>
<dbReference type="InterPro" id="IPR022754">
    <property type="entry name" value="DNA_pol_III_gamma-3"/>
</dbReference>
<evidence type="ECO:0000256" key="3">
    <source>
        <dbReference type="ARBA" id="ARBA00022695"/>
    </source>
</evidence>
<sequence>MTTALYRRYRPDTFQDVIGQDHVTAPLMAALRGDRVTHAYLFSGPRGCGKTTSARILARCLNCERFPADTPCGQCASCRDLATGGPGSLDVVEIDAASHNGVDDARDLRERASFAPARDRFKIFILDEAHMVTPQGFNALLKLVEEPPAHVKFVFATTEPEKVIGTIRSRTHHYPFRLVAPDTLEAYLAHLCDAEDVRVGPGVFPLVTRAGGGSVRDTLSVMDQLIGGAIDSEVDYRRAVALLGYTDTTMLDACVDALAASDGAGVFRVVDRVVSSGHDPRRFVEDLLQRLRDLLVIALAGSEAGPALGSMPDDELARMEVQSRTIGAAGLSRAADVTAQALSQMVGATSPRLQLELLMARLLVSGRRAAAPGAPAGPPAQHPGGDGPQQA</sequence>
<dbReference type="SUPFAM" id="SSF52540">
    <property type="entry name" value="P-loop containing nucleoside triphosphate hydrolases"/>
    <property type="match status" value="1"/>
</dbReference>
<keyword evidence="2 11" id="KW-0808">Transferase</keyword>
<evidence type="ECO:0000313" key="14">
    <source>
        <dbReference type="EMBL" id="EJF46987.1"/>
    </source>
</evidence>
<evidence type="ECO:0000256" key="4">
    <source>
        <dbReference type="ARBA" id="ARBA00022705"/>
    </source>
</evidence>
<dbReference type="InterPro" id="IPR008921">
    <property type="entry name" value="DNA_pol3_clamp-load_cplx_C"/>
</dbReference>
<dbReference type="Gene3D" id="1.20.272.10">
    <property type="match status" value="1"/>
</dbReference>
<comment type="similarity">
    <text evidence="1 11">Belongs to the DnaX/STICHEL family.</text>
</comment>
<comment type="caution">
    <text evidence="14">The sequence shown here is derived from an EMBL/GenBank/DDBJ whole genome shotgun (WGS) entry which is preliminary data.</text>
</comment>
<dbReference type="RefSeq" id="WP_008730082.1">
    <property type="nucleotide sequence ID" value="NZ_AKFT01000036.1"/>
</dbReference>
<evidence type="ECO:0000256" key="12">
    <source>
        <dbReference type="SAM" id="MobiDB-lite"/>
    </source>
</evidence>
<evidence type="ECO:0000256" key="10">
    <source>
        <dbReference type="ARBA" id="ARBA00049244"/>
    </source>
</evidence>
<dbReference type="OrthoDB" id="9810148at2"/>
<dbReference type="Pfam" id="PF13177">
    <property type="entry name" value="DNA_pol3_delta2"/>
    <property type="match status" value="1"/>
</dbReference>
<dbReference type="InterPro" id="IPR012763">
    <property type="entry name" value="DNA_pol_III_sug/sutau_N"/>
</dbReference>
<dbReference type="InterPro" id="IPR027417">
    <property type="entry name" value="P-loop_NTPase"/>
</dbReference>
<dbReference type="GO" id="GO:0009360">
    <property type="term" value="C:DNA polymerase III complex"/>
    <property type="evidence" value="ECO:0007669"/>
    <property type="project" value="InterPro"/>
</dbReference>
<evidence type="ECO:0000259" key="13">
    <source>
        <dbReference type="SMART" id="SM00382"/>
    </source>
</evidence>
<name>J0NQA3_9ACTO</name>
<evidence type="ECO:0000256" key="6">
    <source>
        <dbReference type="ARBA" id="ARBA00022741"/>
    </source>
</evidence>
<dbReference type="SUPFAM" id="SSF48019">
    <property type="entry name" value="post-AAA+ oligomerization domain-like"/>
    <property type="match status" value="1"/>
</dbReference>
<dbReference type="eggNOG" id="COG2812">
    <property type="taxonomic scope" value="Bacteria"/>
</dbReference>
<dbReference type="Gene3D" id="3.40.50.300">
    <property type="entry name" value="P-loop containing nucleotide triphosphate hydrolases"/>
    <property type="match status" value="1"/>
</dbReference>
<dbReference type="GO" id="GO:0003887">
    <property type="term" value="F:DNA-directed DNA polymerase activity"/>
    <property type="evidence" value="ECO:0007669"/>
    <property type="project" value="UniProtKB-KW"/>
</dbReference>
<dbReference type="CDD" id="cd00009">
    <property type="entry name" value="AAA"/>
    <property type="match status" value="1"/>
</dbReference>
<dbReference type="InterPro" id="IPR050238">
    <property type="entry name" value="DNA_Rep/Repair_Clamp_Loader"/>
</dbReference>
<feature type="region of interest" description="Disordered" evidence="12">
    <location>
        <begin position="369"/>
        <end position="391"/>
    </location>
</feature>
<accession>J0NQA3</accession>
<dbReference type="PANTHER" id="PTHR11669:SF0">
    <property type="entry name" value="PROTEIN STICHEL-LIKE 2"/>
    <property type="match status" value="1"/>
</dbReference>
<keyword evidence="15" id="KW-1185">Reference proteome</keyword>
<dbReference type="SMART" id="SM00382">
    <property type="entry name" value="AAA"/>
    <property type="match status" value="1"/>
</dbReference>
<dbReference type="PANTHER" id="PTHR11669">
    <property type="entry name" value="REPLICATION FACTOR C / DNA POLYMERASE III GAMMA-TAU SUBUNIT"/>
    <property type="match status" value="1"/>
</dbReference>
<dbReference type="GO" id="GO:0003677">
    <property type="term" value="F:DNA binding"/>
    <property type="evidence" value="ECO:0007669"/>
    <property type="project" value="InterPro"/>
</dbReference>
<dbReference type="FunFam" id="3.40.50.300:FF:000014">
    <property type="entry name" value="DNA polymerase III subunit gamma/tau"/>
    <property type="match status" value="1"/>
</dbReference>
<dbReference type="AlphaFoldDB" id="J0NQA3"/>
<dbReference type="Pfam" id="PF22608">
    <property type="entry name" value="DNAX_ATPase_lid"/>
    <property type="match status" value="1"/>
</dbReference>
<evidence type="ECO:0000256" key="2">
    <source>
        <dbReference type="ARBA" id="ARBA00022679"/>
    </source>
</evidence>
<comment type="catalytic activity">
    <reaction evidence="10 11">
        <text>DNA(n) + a 2'-deoxyribonucleoside 5'-triphosphate = DNA(n+1) + diphosphate</text>
        <dbReference type="Rhea" id="RHEA:22508"/>
        <dbReference type="Rhea" id="RHEA-COMP:17339"/>
        <dbReference type="Rhea" id="RHEA-COMP:17340"/>
        <dbReference type="ChEBI" id="CHEBI:33019"/>
        <dbReference type="ChEBI" id="CHEBI:61560"/>
        <dbReference type="ChEBI" id="CHEBI:173112"/>
        <dbReference type="EC" id="2.7.7.7"/>
    </reaction>
</comment>
<dbReference type="NCBIfam" id="NF005846">
    <property type="entry name" value="PRK07764.1-6"/>
    <property type="match status" value="1"/>
</dbReference>
<evidence type="ECO:0000256" key="9">
    <source>
        <dbReference type="ARBA" id="ARBA00022932"/>
    </source>
</evidence>
<evidence type="ECO:0000256" key="5">
    <source>
        <dbReference type="ARBA" id="ARBA00022723"/>
    </source>
</evidence>
<evidence type="ECO:0000313" key="15">
    <source>
        <dbReference type="Proteomes" id="UP000002941"/>
    </source>
</evidence>
<dbReference type="Gene3D" id="1.10.8.60">
    <property type="match status" value="1"/>
</dbReference>
<dbReference type="GO" id="GO:0046872">
    <property type="term" value="F:metal ion binding"/>
    <property type="evidence" value="ECO:0007669"/>
    <property type="project" value="UniProtKB-KW"/>
</dbReference>
<keyword evidence="4 11" id="KW-0235">DNA replication</keyword>
<dbReference type="Proteomes" id="UP000002941">
    <property type="component" value="Unassembled WGS sequence"/>
</dbReference>
<dbReference type="GO" id="GO:0005524">
    <property type="term" value="F:ATP binding"/>
    <property type="evidence" value="ECO:0007669"/>
    <property type="project" value="UniProtKB-KW"/>
</dbReference>
<proteinExistence type="inferred from homology"/>
<dbReference type="InterPro" id="IPR003593">
    <property type="entry name" value="AAA+_ATPase"/>
</dbReference>
<evidence type="ECO:0000256" key="11">
    <source>
        <dbReference type="RuleBase" id="RU364063"/>
    </source>
</evidence>
<dbReference type="EC" id="2.7.7.7" evidence="11"/>
<keyword evidence="3 11" id="KW-0548">Nucleotidyltransferase</keyword>
<keyword evidence="8 11" id="KW-0067">ATP-binding</keyword>
<comment type="function">
    <text evidence="11">DNA polymerase III is a complex, multichain enzyme responsible for most of the replicative synthesis in bacteria. This DNA polymerase also exhibits 3' to 5' exonuclease activity.</text>
</comment>
<protein>
    <recommendedName>
        <fullName evidence="11">DNA polymerase III subunit gamma/tau</fullName>
        <ecNumber evidence="11">2.7.7.7</ecNumber>
    </recommendedName>
</protein>
<dbReference type="NCBIfam" id="TIGR02397">
    <property type="entry name" value="dnaX_nterm"/>
    <property type="match status" value="1"/>
</dbReference>
<feature type="domain" description="AAA+ ATPase" evidence="13">
    <location>
        <begin position="36"/>
        <end position="184"/>
    </location>
</feature>
<dbReference type="InterPro" id="IPR045085">
    <property type="entry name" value="HLD_clamp_pol_III_gamma_tau"/>
</dbReference>
<keyword evidence="9 11" id="KW-0239">DNA-directed DNA polymerase</keyword>
<evidence type="ECO:0000256" key="8">
    <source>
        <dbReference type="ARBA" id="ARBA00022840"/>
    </source>
</evidence>
<dbReference type="GO" id="GO:0006261">
    <property type="term" value="P:DNA-templated DNA replication"/>
    <property type="evidence" value="ECO:0007669"/>
    <property type="project" value="TreeGrafter"/>
</dbReference>
<evidence type="ECO:0000256" key="7">
    <source>
        <dbReference type="ARBA" id="ARBA00022833"/>
    </source>
</evidence>
<reference evidence="14 15" key="1">
    <citation type="submission" date="2012-05" db="EMBL/GenBank/DDBJ databases">
        <authorList>
            <person name="Harkins D.M."/>
            <person name="Madupu R."/>
            <person name="Durkin A.S."/>
            <person name="Torralba M."/>
            <person name="Methe B."/>
            <person name="Sutton G.G."/>
            <person name="Nelson K.E."/>
        </authorList>
    </citation>
    <scope>NUCLEOTIDE SEQUENCE [LARGE SCALE GENOMIC DNA]</scope>
    <source>
        <strain evidence="14 15">F0489</strain>
    </source>
</reference>
<feature type="non-terminal residue" evidence="14">
    <location>
        <position position="391"/>
    </location>
</feature>
<dbReference type="Pfam" id="PF12169">
    <property type="entry name" value="DNA_pol3_gamma3"/>
    <property type="match status" value="1"/>
</dbReference>
<keyword evidence="7" id="KW-0862">Zinc</keyword>
<comment type="subunit">
    <text evidence="11">DNA polymerase III contains a core (composed of alpha, epsilon and theta chains) that associates with a tau subunit. This core dimerizes to form the POLIII' complex. PolIII' associates with the gamma complex (composed of gamma, delta, delta', psi and chi chains) and with the beta chain to form the complete DNA polymerase III complex.</text>
</comment>
<gene>
    <name evidence="11 14" type="primary">dnaX</name>
    <name evidence="14" type="ORF">HMPREF1318_2219</name>
</gene>